<feature type="domain" description="Co-chaperone DjlA N-terminal" evidence="1">
    <location>
        <begin position="36"/>
        <end position="151"/>
    </location>
</feature>
<dbReference type="InterPro" id="IPR029024">
    <property type="entry name" value="TerB-like"/>
</dbReference>
<dbReference type="CDD" id="cd07313">
    <property type="entry name" value="terB_like_2"/>
    <property type="match status" value="1"/>
</dbReference>
<dbReference type="Pfam" id="PF05099">
    <property type="entry name" value="TerB"/>
    <property type="match status" value="1"/>
</dbReference>
<dbReference type="Proteomes" id="UP000321121">
    <property type="component" value="Unassembled WGS sequence"/>
</dbReference>
<protein>
    <recommendedName>
        <fullName evidence="1">Co-chaperone DjlA N-terminal domain-containing protein</fullName>
    </recommendedName>
</protein>
<sequence>MFGMSGVPMIQSLQRLFQDMMAPAASSEQAEPGQALAAAVLLCEVIRADYRLEEAELEHLAAILAARFGLPGEEAQALVRQACDETESAVDHHRFLRAVRDGCDYDQRVALVREMWSLALVDGDKHPLEEHRIRRLAELLHVGHGDFIRARIEAEGGDT</sequence>
<accession>A0ABQ0U5I7</accession>
<comment type="caution">
    <text evidence="2">The sequence shown here is derived from an EMBL/GenBank/DDBJ whole genome shotgun (WGS) entry which is preliminary data.</text>
</comment>
<dbReference type="Gene3D" id="1.10.3680.10">
    <property type="entry name" value="TerB-like"/>
    <property type="match status" value="1"/>
</dbReference>
<proteinExistence type="predicted"/>
<organism evidence="2 3">
    <name type="scientific">Halomonas halophila</name>
    <dbReference type="NCBI Taxonomy" id="29573"/>
    <lineage>
        <taxon>Bacteria</taxon>
        <taxon>Pseudomonadati</taxon>
        <taxon>Pseudomonadota</taxon>
        <taxon>Gammaproteobacteria</taxon>
        <taxon>Oceanospirillales</taxon>
        <taxon>Halomonadaceae</taxon>
        <taxon>Halomonas</taxon>
    </lineage>
</organism>
<evidence type="ECO:0000313" key="2">
    <source>
        <dbReference type="EMBL" id="GEK73685.1"/>
    </source>
</evidence>
<evidence type="ECO:0000259" key="1">
    <source>
        <dbReference type="Pfam" id="PF05099"/>
    </source>
</evidence>
<dbReference type="SUPFAM" id="SSF158682">
    <property type="entry name" value="TerB-like"/>
    <property type="match status" value="1"/>
</dbReference>
<evidence type="ECO:0000313" key="3">
    <source>
        <dbReference type="Proteomes" id="UP000321121"/>
    </source>
</evidence>
<keyword evidence="3" id="KW-1185">Reference proteome</keyword>
<name>A0ABQ0U5I7_9GAMM</name>
<reference evidence="2 3" key="1">
    <citation type="submission" date="2019-07" db="EMBL/GenBank/DDBJ databases">
        <title>Whole genome shotgun sequence of Halomonas halophila NBRC 102604.</title>
        <authorList>
            <person name="Hosoyama A."/>
            <person name="Uohara A."/>
            <person name="Ohji S."/>
            <person name="Ichikawa N."/>
        </authorList>
    </citation>
    <scope>NUCLEOTIDE SEQUENCE [LARGE SCALE GENOMIC DNA]</scope>
    <source>
        <strain evidence="2 3">NBRC 102604</strain>
    </source>
</reference>
<dbReference type="InterPro" id="IPR007791">
    <property type="entry name" value="DjlA_N"/>
</dbReference>
<dbReference type="EMBL" id="BJUS01000026">
    <property type="protein sequence ID" value="GEK73685.1"/>
    <property type="molecule type" value="Genomic_DNA"/>
</dbReference>
<gene>
    <name evidence="2" type="ORF">HHA04nite_22290</name>
</gene>